<keyword evidence="2" id="KW-1185">Reference proteome</keyword>
<dbReference type="OrthoDB" id="2677436at2"/>
<protein>
    <recommendedName>
        <fullName evidence="3">HEAT repeat domain-containing protein</fullName>
    </recommendedName>
</protein>
<gene>
    <name evidence="1" type="ORF">FE782_04270</name>
</gene>
<evidence type="ECO:0000313" key="1">
    <source>
        <dbReference type="EMBL" id="TLS53492.1"/>
    </source>
</evidence>
<organism evidence="1 2">
    <name type="scientific">Paenibacillus antri</name>
    <dbReference type="NCBI Taxonomy" id="2582848"/>
    <lineage>
        <taxon>Bacteria</taxon>
        <taxon>Bacillati</taxon>
        <taxon>Bacillota</taxon>
        <taxon>Bacilli</taxon>
        <taxon>Bacillales</taxon>
        <taxon>Paenibacillaceae</taxon>
        <taxon>Paenibacillus</taxon>
    </lineage>
</organism>
<comment type="caution">
    <text evidence="1">The sequence shown here is derived from an EMBL/GenBank/DDBJ whole genome shotgun (WGS) entry which is preliminary data.</text>
</comment>
<evidence type="ECO:0000313" key="2">
    <source>
        <dbReference type="Proteomes" id="UP000309676"/>
    </source>
</evidence>
<name>A0A5R9GAK4_9BACL</name>
<dbReference type="Proteomes" id="UP000309676">
    <property type="component" value="Unassembled WGS sequence"/>
</dbReference>
<proteinExistence type="predicted"/>
<reference evidence="1 2" key="1">
    <citation type="submission" date="2019-05" db="EMBL/GenBank/DDBJ databases">
        <authorList>
            <person name="Narsing Rao M.P."/>
            <person name="Li W.J."/>
        </authorList>
    </citation>
    <scope>NUCLEOTIDE SEQUENCE [LARGE SCALE GENOMIC DNA]</scope>
    <source>
        <strain evidence="1 2">SYSU_K30003</strain>
    </source>
</reference>
<sequence>MDGKARGELILFPKTIDYYQIELTKLLEKEAYGEAIRTLEFLVSCRTDDGRTNEEWSTLLEWLRSEFPDAARAGEDGDDDEEPIAESDLLRSRVSQKAARDKQYAKRLLESLSRGSLEAQLHALEQLALLDDESAAGQLLKKLSDPQVHPFVAFKLLQTLAKLGVEGEATFGKLGEIVTVDIERTPVGPDRFPEPLPFVADRVREMADTDDPTISVFAKQTWEEFLVYAYGTTLYNGMHEMDEQGLDVWASALHTAVAHAMYGGGSAEELQDRYGITESLLPAWEGAYASLAKFFRDVSGVRV</sequence>
<accession>A0A5R9GAK4</accession>
<dbReference type="AlphaFoldDB" id="A0A5R9GAK4"/>
<evidence type="ECO:0008006" key="3">
    <source>
        <dbReference type="Google" id="ProtNLM"/>
    </source>
</evidence>
<dbReference type="EMBL" id="VCIW01000002">
    <property type="protein sequence ID" value="TLS53492.1"/>
    <property type="molecule type" value="Genomic_DNA"/>
</dbReference>
<dbReference type="RefSeq" id="WP_138192810.1">
    <property type="nucleotide sequence ID" value="NZ_VCIW01000002.1"/>
</dbReference>